<keyword evidence="4" id="KW-0808">Transferase</keyword>
<dbReference type="GO" id="GO:0032259">
    <property type="term" value="P:methylation"/>
    <property type="evidence" value="ECO:0007669"/>
    <property type="project" value="UniProtKB-KW"/>
</dbReference>
<dbReference type="GO" id="GO:0045881">
    <property type="term" value="P:positive regulation of sporulation resulting in formation of a cellular spore"/>
    <property type="evidence" value="ECO:0007669"/>
    <property type="project" value="TreeGrafter"/>
</dbReference>
<sequence>MTNADGGALPAAYPAFDPLKIELRPTASLKAAKRNARTHSARQLAQVQASISKFGFLAPIIVSADGHIVAGHARWTAAKALKLEEVPVIPVEHLTADELRAYALADNKIAANSGWDEDILRIEIAELAVLSPELEPEILGFTTTEIDLLLDPVRKPDKTETLPVLDRRVTLGVERGDLWLLGDHRLLCGDSREPASFARLMGDERARMVFSDPPYNVRIEGHVGGLGAIHHAEFAMASGEMSRTEFTTFLTQVFRNAADVSMDGAIHYQCMDWRHMSEMLEAGQAVYSDLKNLCVWSKDNGGMGSFYRSQHELVFVWKVGTAPHLNTVELGRNGRYRTNIWEYPAASKTGQSSDLSMHPTVKPVPMVVDAIKDTSKRGEIVLDAFGGSGSTLIAAEKAKRRAQLIEYEPKYCETTIRRWQKLAGREAVLDATGETFAEAHARRGAAMEDLADRALGLTGEVA</sequence>
<dbReference type="RefSeq" id="WP_149522610.1">
    <property type="nucleotide sequence ID" value="NZ_VTOU01000003.1"/>
</dbReference>
<comment type="catalytic activity">
    <reaction evidence="6">
        <text>a 2'-deoxyadenosine in DNA + S-adenosyl-L-methionine = an N(6)-methyl-2'-deoxyadenosine in DNA + S-adenosyl-L-homocysteine + H(+)</text>
        <dbReference type="Rhea" id="RHEA:15197"/>
        <dbReference type="Rhea" id="RHEA-COMP:12418"/>
        <dbReference type="Rhea" id="RHEA-COMP:12419"/>
        <dbReference type="ChEBI" id="CHEBI:15378"/>
        <dbReference type="ChEBI" id="CHEBI:57856"/>
        <dbReference type="ChEBI" id="CHEBI:59789"/>
        <dbReference type="ChEBI" id="CHEBI:90615"/>
        <dbReference type="ChEBI" id="CHEBI:90616"/>
        <dbReference type="EC" id="2.1.1.72"/>
    </reaction>
</comment>
<dbReference type="InterPro" id="IPR002295">
    <property type="entry name" value="N4/N6-MTase_EcoPI_Mod-like"/>
</dbReference>
<evidence type="ECO:0000259" key="7">
    <source>
        <dbReference type="SMART" id="SM00470"/>
    </source>
</evidence>
<dbReference type="PROSITE" id="PS00092">
    <property type="entry name" value="N6_MTASE"/>
    <property type="match status" value="1"/>
</dbReference>
<proteinExistence type="inferred from homology"/>
<dbReference type="InterPro" id="IPR003115">
    <property type="entry name" value="ParB_N"/>
</dbReference>
<dbReference type="InterPro" id="IPR002941">
    <property type="entry name" value="DNA_methylase_N4/N6"/>
</dbReference>
<protein>
    <recommendedName>
        <fullName evidence="2">site-specific DNA-methyltransferase (adenine-specific)</fullName>
        <ecNumber evidence="2">2.1.1.72</ecNumber>
    </recommendedName>
</protein>
<dbReference type="EC" id="2.1.1.72" evidence="2"/>
<dbReference type="SUPFAM" id="SSF53335">
    <property type="entry name" value="S-adenosyl-L-methionine-dependent methyltransferases"/>
    <property type="match status" value="1"/>
</dbReference>
<dbReference type="PANTHER" id="PTHR33375">
    <property type="entry name" value="CHROMOSOME-PARTITIONING PROTEIN PARB-RELATED"/>
    <property type="match status" value="1"/>
</dbReference>
<dbReference type="Pfam" id="PF02195">
    <property type="entry name" value="ParB_N"/>
    <property type="match status" value="1"/>
</dbReference>
<dbReference type="Gene3D" id="3.40.50.150">
    <property type="entry name" value="Vaccinia Virus protein VP39"/>
    <property type="match status" value="1"/>
</dbReference>
<evidence type="ECO:0000256" key="4">
    <source>
        <dbReference type="ARBA" id="ARBA00022679"/>
    </source>
</evidence>
<evidence type="ECO:0000313" key="9">
    <source>
        <dbReference type="Proteomes" id="UP000322077"/>
    </source>
</evidence>
<feature type="domain" description="ParB-like N-terminal" evidence="7">
    <location>
        <begin position="22"/>
        <end position="108"/>
    </location>
</feature>
<dbReference type="GO" id="GO:0005694">
    <property type="term" value="C:chromosome"/>
    <property type="evidence" value="ECO:0007669"/>
    <property type="project" value="TreeGrafter"/>
</dbReference>
<evidence type="ECO:0000256" key="1">
    <source>
        <dbReference type="ARBA" id="ARBA00006594"/>
    </source>
</evidence>
<evidence type="ECO:0000256" key="3">
    <source>
        <dbReference type="ARBA" id="ARBA00022603"/>
    </source>
</evidence>
<evidence type="ECO:0000256" key="2">
    <source>
        <dbReference type="ARBA" id="ARBA00011900"/>
    </source>
</evidence>
<dbReference type="AlphaFoldDB" id="A0A5D9C230"/>
<dbReference type="CDD" id="cd16403">
    <property type="entry name" value="ParB_N_like_MT"/>
    <property type="match status" value="1"/>
</dbReference>
<dbReference type="PIRSF" id="PIRSF036758">
    <property type="entry name" value="Aden_M_ParB"/>
    <property type="match status" value="1"/>
</dbReference>
<name>A0A5D9C230_9SPHN</name>
<dbReference type="EMBL" id="VTOU01000003">
    <property type="protein sequence ID" value="TZG25804.1"/>
    <property type="molecule type" value="Genomic_DNA"/>
</dbReference>
<dbReference type="SUPFAM" id="SSF110849">
    <property type="entry name" value="ParB/Sulfiredoxin"/>
    <property type="match status" value="1"/>
</dbReference>
<dbReference type="PANTHER" id="PTHR33375:SF1">
    <property type="entry name" value="CHROMOSOME-PARTITIONING PROTEIN PARB-RELATED"/>
    <property type="match status" value="1"/>
</dbReference>
<gene>
    <name evidence="8" type="ORF">FYJ91_12490</name>
</gene>
<organism evidence="8 9">
    <name type="scientific">Sphingomonas montanisoli</name>
    <dbReference type="NCBI Taxonomy" id="2606412"/>
    <lineage>
        <taxon>Bacteria</taxon>
        <taxon>Pseudomonadati</taxon>
        <taxon>Pseudomonadota</taxon>
        <taxon>Alphaproteobacteria</taxon>
        <taxon>Sphingomonadales</taxon>
        <taxon>Sphingomonadaceae</taxon>
        <taxon>Sphingomonas</taxon>
    </lineage>
</organism>
<evidence type="ECO:0000313" key="8">
    <source>
        <dbReference type="EMBL" id="TZG25804.1"/>
    </source>
</evidence>
<accession>A0A5D9C230</accession>
<keyword evidence="9" id="KW-1185">Reference proteome</keyword>
<dbReference type="InterPro" id="IPR029063">
    <property type="entry name" value="SAM-dependent_MTases_sf"/>
</dbReference>
<dbReference type="Proteomes" id="UP000322077">
    <property type="component" value="Unassembled WGS sequence"/>
</dbReference>
<dbReference type="GO" id="GO:0008170">
    <property type="term" value="F:N-methyltransferase activity"/>
    <property type="evidence" value="ECO:0007669"/>
    <property type="project" value="InterPro"/>
</dbReference>
<dbReference type="Gene3D" id="3.90.1530.10">
    <property type="entry name" value="Conserved hypothetical protein from pyrococcus furiosus pfu- 392566-001, ParB domain"/>
    <property type="match status" value="1"/>
</dbReference>
<dbReference type="InterPro" id="IPR002052">
    <property type="entry name" value="DNA_methylase_N6_adenine_CS"/>
</dbReference>
<dbReference type="GO" id="GO:0007059">
    <property type="term" value="P:chromosome segregation"/>
    <property type="evidence" value="ECO:0007669"/>
    <property type="project" value="TreeGrafter"/>
</dbReference>
<dbReference type="SMART" id="SM00470">
    <property type="entry name" value="ParB"/>
    <property type="match status" value="1"/>
</dbReference>
<dbReference type="GO" id="GO:0003677">
    <property type="term" value="F:DNA binding"/>
    <property type="evidence" value="ECO:0007669"/>
    <property type="project" value="InterPro"/>
</dbReference>
<dbReference type="GO" id="GO:0009007">
    <property type="term" value="F:site-specific DNA-methyltransferase (adenine-specific) activity"/>
    <property type="evidence" value="ECO:0007669"/>
    <property type="project" value="UniProtKB-EC"/>
</dbReference>
<dbReference type="InterPro" id="IPR036086">
    <property type="entry name" value="ParB/Sulfiredoxin_sf"/>
</dbReference>
<evidence type="ECO:0000256" key="5">
    <source>
        <dbReference type="ARBA" id="ARBA00022691"/>
    </source>
</evidence>
<dbReference type="InterPro" id="IPR050336">
    <property type="entry name" value="Chromosome_partition/occlusion"/>
</dbReference>
<comment type="similarity">
    <text evidence="1">Belongs to the N(4)/N(6)-methyltransferase family.</text>
</comment>
<keyword evidence="5" id="KW-0949">S-adenosyl-L-methionine</keyword>
<dbReference type="PRINTS" id="PR00506">
    <property type="entry name" value="D21N6MTFRASE"/>
</dbReference>
<dbReference type="InterPro" id="IPR015840">
    <property type="entry name" value="DNA_MeTrfase_ParB"/>
</dbReference>
<keyword evidence="3 8" id="KW-0489">Methyltransferase</keyword>
<reference evidence="8 9" key="1">
    <citation type="submission" date="2019-08" db="EMBL/GenBank/DDBJ databases">
        <authorList>
            <person name="Wang G."/>
            <person name="Xu Z."/>
        </authorList>
    </citation>
    <scope>NUCLEOTIDE SEQUENCE [LARGE SCALE GENOMIC DNA]</scope>
    <source>
        <strain evidence="8 9">ZX</strain>
    </source>
</reference>
<dbReference type="Pfam" id="PF01555">
    <property type="entry name" value="N6_N4_Mtase"/>
    <property type="match status" value="1"/>
</dbReference>
<comment type="caution">
    <text evidence="8">The sequence shown here is derived from an EMBL/GenBank/DDBJ whole genome shotgun (WGS) entry which is preliminary data.</text>
</comment>
<evidence type="ECO:0000256" key="6">
    <source>
        <dbReference type="ARBA" id="ARBA00047942"/>
    </source>
</evidence>